<dbReference type="Proteomes" id="UP001291623">
    <property type="component" value="Unassembled WGS sequence"/>
</dbReference>
<reference evidence="2" key="1">
    <citation type="submission" date="2023-12" db="EMBL/GenBank/DDBJ databases">
        <title>Genome assembly of Anisodus tanguticus.</title>
        <authorList>
            <person name="Wang Y.-J."/>
        </authorList>
    </citation>
    <scope>NUCLEOTIDE SEQUENCE</scope>
    <source>
        <strain evidence="2">KB-2021</strain>
        <tissue evidence="2">Leaf</tissue>
    </source>
</reference>
<sequence length="155" mass="17395">MAKNYQMNTKDTQYKKIFKLDNRKKQSQSSVICAAEIKGKSKSSMPSAGSKMVLIDYNHTPGKVQQKQEIKGKKSDDNSNNDKYFSGYIDRVKNKMRTTISSVGDVDVGGGGDGGSVTRKVATRRDSLNDRISHYINRAKLKIRTTTIVERCDHK</sequence>
<name>A0AAE1V7W3_9SOLA</name>
<proteinExistence type="predicted"/>
<feature type="region of interest" description="Disordered" evidence="1">
    <location>
        <begin position="60"/>
        <end position="84"/>
    </location>
</feature>
<dbReference type="EMBL" id="JAVYJV010000016">
    <property type="protein sequence ID" value="KAK4351699.1"/>
    <property type="molecule type" value="Genomic_DNA"/>
</dbReference>
<dbReference type="PANTHER" id="PTHR36746">
    <property type="entry name" value="BNAC04G51760D PROTEIN"/>
    <property type="match status" value="1"/>
</dbReference>
<evidence type="ECO:0000313" key="3">
    <source>
        <dbReference type="Proteomes" id="UP001291623"/>
    </source>
</evidence>
<dbReference type="PANTHER" id="PTHR36746:SF3">
    <property type="entry name" value="DUF4005 DOMAIN-CONTAINING PROTEIN"/>
    <property type="match status" value="1"/>
</dbReference>
<protein>
    <submittedName>
        <fullName evidence="2">Uncharacterized protein</fullName>
    </submittedName>
</protein>
<feature type="compositionally biased region" description="Basic and acidic residues" evidence="1">
    <location>
        <begin position="66"/>
        <end position="77"/>
    </location>
</feature>
<organism evidence="2 3">
    <name type="scientific">Anisodus tanguticus</name>
    <dbReference type="NCBI Taxonomy" id="243964"/>
    <lineage>
        <taxon>Eukaryota</taxon>
        <taxon>Viridiplantae</taxon>
        <taxon>Streptophyta</taxon>
        <taxon>Embryophyta</taxon>
        <taxon>Tracheophyta</taxon>
        <taxon>Spermatophyta</taxon>
        <taxon>Magnoliopsida</taxon>
        <taxon>eudicotyledons</taxon>
        <taxon>Gunneridae</taxon>
        <taxon>Pentapetalae</taxon>
        <taxon>asterids</taxon>
        <taxon>lamiids</taxon>
        <taxon>Solanales</taxon>
        <taxon>Solanaceae</taxon>
        <taxon>Solanoideae</taxon>
        <taxon>Hyoscyameae</taxon>
        <taxon>Anisodus</taxon>
    </lineage>
</organism>
<keyword evidence="3" id="KW-1185">Reference proteome</keyword>
<gene>
    <name evidence="2" type="ORF">RND71_031012</name>
</gene>
<evidence type="ECO:0000256" key="1">
    <source>
        <dbReference type="SAM" id="MobiDB-lite"/>
    </source>
</evidence>
<dbReference type="AlphaFoldDB" id="A0AAE1V7W3"/>
<accession>A0AAE1V7W3</accession>
<evidence type="ECO:0000313" key="2">
    <source>
        <dbReference type="EMBL" id="KAK4351699.1"/>
    </source>
</evidence>
<comment type="caution">
    <text evidence="2">The sequence shown here is derived from an EMBL/GenBank/DDBJ whole genome shotgun (WGS) entry which is preliminary data.</text>
</comment>